<dbReference type="PANTHER" id="PTHR12398">
    <property type="entry name" value="PROTEIN PHOSPHATASE INHIBITOR"/>
    <property type="match status" value="1"/>
</dbReference>
<gene>
    <name evidence="2" type="ORF">OGAPHI_005350</name>
</gene>
<dbReference type="GeneID" id="70237314"/>
<dbReference type="InterPro" id="IPR007062">
    <property type="entry name" value="PPI-2"/>
</dbReference>
<feature type="region of interest" description="Disordered" evidence="1">
    <location>
        <begin position="1"/>
        <end position="32"/>
    </location>
</feature>
<feature type="compositionally biased region" description="Acidic residues" evidence="1">
    <location>
        <begin position="160"/>
        <end position="169"/>
    </location>
</feature>
<accession>A0A9P8P136</accession>
<reference evidence="2" key="2">
    <citation type="submission" date="2021-01" db="EMBL/GenBank/DDBJ databases">
        <authorList>
            <person name="Schikora-Tamarit M.A."/>
        </authorList>
    </citation>
    <scope>NUCLEOTIDE SEQUENCE</scope>
    <source>
        <strain evidence="2">CBS6075</strain>
    </source>
</reference>
<reference evidence="2" key="1">
    <citation type="journal article" date="2021" name="Open Biol.">
        <title>Shared evolutionary footprints suggest mitochondrial oxidative damage underlies multiple complex I losses in fungi.</title>
        <authorList>
            <person name="Schikora-Tamarit M.A."/>
            <person name="Marcet-Houben M."/>
            <person name="Nosek J."/>
            <person name="Gabaldon T."/>
        </authorList>
    </citation>
    <scope>NUCLEOTIDE SEQUENCE</scope>
    <source>
        <strain evidence="2">CBS6075</strain>
    </source>
</reference>
<feature type="compositionally biased region" description="Basic and acidic residues" evidence="1">
    <location>
        <begin position="170"/>
        <end position="181"/>
    </location>
</feature>
<dbReference type="GO" id="GO:0009966">
    <property type="term" value="P:regulation of signal transduction"/>
    <property type="evidence" value="ECO:0007669"/>
    <property type="project" value="InterPro"/>
</dbReference>
<dbReference type="PANTHER" id="PTHR12398:SF20">
    <property type="entry name" value="PROTEIN PHOSPHATASE 1 REGULATORY INHIBITOR SUBUNIT 2"/>
    <property type="match status" value="1"/>
</dbReference>
<sequence>MSPRGILKNAPHEEETPVETPDAGTPDVQEFDRQKVIENTLLNSKLFRDSSSKGDIIRSQIQEQKRRQSHSGSLEHLQWDEKNILINEQEKSATMKIDEPKTPYEGGFDPNNDYYRTDNEDEDHLDDFDLGEGAGDDAPLKNDDRIEVVAQEQENQPEEKEQEEQEELTPEQKHKLFEERRKQHYHLKANPLKKPIQVREEEE</sequence>
<dbReference type="RefSeq" id="XP_046059783.1">
    <property type="nucleotide sequence ID" value="XM_046206525.1"/>
</dbReference>
<protein>
    <recommendedName>
        <fullName evidence="4">Protein GLC8</fullName>
    </recommendedName>
</protein>
<proteinExistence type="predicted"/>
<keyword evidence="3" id="KW-1185">Reference proteome</keyword>
<dbReference type="GO" id="GO:0004864">
    <property type="term" value="F:protein phosphatase inhibitor activity"/>
    <property type="evidence" value="ECO:0007669"/>
    <property type="project" value="InterPro"/>
</dbReference>
<dbReference type="Proteomes" id="UP000769157">
    <property type="component" value="Unassembled WGS sequence"/>
</dbReference>
<feature type="compositionally biased region" description="Basic and acidic residues" evidence="1">
    <location>
        <begin position="138"/>
        <end position="147"/>
    </location>
</feature>
<evidence type="ECO:0008006" key="4">
    <source>
        <dbReference type="Google" id="ProtNLM"/>
    </source>
</evidence>
<dbReference type="Gene3D" id="6.10.250.1050">
    <property type="match status" value="1"/>
</dbReference>
<feature type="compositionally biased region" description="Acidic residues" evidence="1">
    <location>
        <begin position="119"/>
        <end position="130"/>
    </location>
</feature>
<dbReference type="Pfam" id="PF04979">
    <property type="entry name" value="IPP-2"/>
    <property type="match status" value="1"/>
</dbReference>
<comment type="caution">
    <text evidence="2">The sequence shown here is derived from an EMBL/GenBank/DDBJ whole genome shotgun (WGS) entry which is preliminary data.</text>
</comment>
<name>A0A9P8P136_9ASCO</name>
<dbReference type="AlphaFoldDB" id="A0A9P8P136"/>
<organism evidence="2 3">
    <name type="scientific">Ogataea philodendri</name>
    <dbReference type="NCBI Taxonomy" id="1378263"/>
    <lineage>
        <taxon>Eukaryota</taxon>
        <taxon>Fungi</taxon>
        <taxon>Dikarya</taxon>
        <taxon>Ascomycota</taxon>
        <taxon>Saccharomycotina</taxon>
        <taxon>Pichiomycetes</taxon>
        <taxon>Pichiales</taxon>
        <taxon>Pichiaceae</taxon>
        <taxon>Ogataea</taxon>
    </lineage>
</organism>
<dbReference type="EMBL" id="JAEUBE010000375">
    <property type="protein sequence ID" value="KAH3663360.1"/>
    <property type="molecule type" value="Genomic_DNA"/>
</dbReference>
<dbReference type="OrthoDB" id="551302at2759"/>
<evidence type="ECO:0000256" key="1">
    <source>
        <dbReference type="SAM" id="MobiDB-lite"/>
    </source>
</evidence>
<feature type="region of interest" description="Disordered" evidence="1">
    <location>
        <begin position="90"/>
        <end position="203"/>
    </location>
</feature>
<evidence type="ECO:0000313" key="2">
    <source>
        <dbReference type="EMBL" id="KAH3663360.1"/>
    </source>
</evidence>
<feature type="compositionally biased region" description="Basic and acidic residues" evidence="1">
    <location>
        <begin position="90"/>
        <end position="102"/>
    </location>
</feature>
<evidence type="ECO:0000313" key="3">
    <source>
        <dbReference type="Proteomes" id="UP000769157"/>
    </source>
</evidence>